<evidence type="ECO:0000256" key="1">
    <source>
        <dbReference type="ARBA" id="ARBA00022723"/>
    </source>
</evidence>
<dbReference type="InterPro" id="IPR001841">
    <property type="entry name" value="Znf_RING"/>
</dbReference>
<dbReference type="PROSITE" id="PS00518">
    <property type="entry name" value="ZF_RING_1"/>
    <property type="match status" value="1"/>
</dbReference>
<keyword evidence="2 4" id="KW-0863">Zinc-finger</keyword>
<dbReference type="Gene3D" id="3.30.40.10">
    <property type="entry name" value="Zinc/RING finger domain, C3HC4 (zinc finger)"/>
    <property type="match status" value="1"/>
</dbReference>
<dbReference type="PROSITE" id="PS50089">
    <property type="entry name" value="ZF_RING_2"/>
    <property type="match status" value="1"/>
</dbReference>
<dbReference type="AlphaFoldDB" id="A0A7S4GH69"/>
<feature type="signal peptide" evidence="6">
    <location>
        <begin position="1"/>
        <end position="16"/>
    </location>
</feature>
<proteinExistence type="predicted"/>
<accession>A0A7S4GH69</accession>
<organism evidence="8">
    <name type="scientific">Eutreptiella gymnastica</name>
    <dbReference type="NCBI Taxonomy" id="73025"/>
    <lineage>
        <taxon>Eukaryota</taxon>
        <taxon>Discoba</taxon>
        <taxon>Euglenozoa</taxon>
        <taxon>Euglenida</taxon>
        <taxon>Spirocuta</taxon>
        <taxon>Euglenophyceae</taxon>
        <taxon>Eutreptiales</taxon>
        <taxon>Eutreptiaceae</taxon>
        <taxon>Eutreptiella</taxon>
    </lineage>
</organism>
<gene>
    <name evidence="8" type="ORF">EGYM00163_LOCUS48413</name>
</gene>
<keyword evidence="5" id="KW-0812">Transmembrane</keyword>
<dbReference type="SUPFAM" id="SSF57850">
    <property type="entry name" value="RING/U-box"/>
    <property type="match status" value="1"/>
</dbReference>
<name>A0A7S4GH69_9EUGL</name>
<dbReference type="Pfam" id="PF13920">
    <property type="entry name" value="zf-C3HC4_3"/>
    <property type="match status" value="1"/>
</dbReference>
<dbReference type="InterPro" id="IPR013083">
    <property type="entry name" value="Znf_RING/FYVE/PHD"/>
</dbReference>
<dbReference type="EMBL" id="HBJA01140538">
    <property type="protein sequence ID" value="CAE0837044.1"/>
    <property type="molecule type" value="Transcribed_RNA"/>
</dbReference>
<protein>
    <recommendedName>
        <fullName evidence="7">RING-type domain-containing protein</fullName>
    </recommendedName>
</protein>
<keyword evidence="3" id="KW-0862">Zinc</keyword>
<keyword evidence="6" id="KW-0732">Signal</keyword>
<dbReference type="GO" id="GO:0008270">
    <property type="term" value="F:zinc ion binding"/>
    <property type="evidence" value="ECO:0007669"/>
    <property type="project" value="UniProtKB-KW"/>
</dbReference>
<reference evidence="8" key="1">
    <citation type="submission" date="2021-01" db="EMBL/GenBank/DDBJ databases">
        <authorList>
            <person name="Corre E."/>
            <person name="Pelletier E."/>
            <person name="Niang G."/>
            <person name="Scheremetjew M."/>
            <person name="Finn R."/>
            <person name="Kale V."/>
            <person name="Holt S."/>
            <person name="Cochrane G."/>
            <person name="Meng A."/>
            <person name="Brown T."/>
            <person name="Cohen L."/>
        </authorList>
    </citation>
    <scope>NUCLEOTIDE SEQUENCE</scope>
    <source>
        <strain evidence="8">CCMP1594</strain>
    </source>
</reference>
<dbReference type="InterPro" id="IPR017907">
    <property type="entry name" value="Znf_RING_CS"/>
</dbReference>
<keyword evidence="1" id="KW-0479">Metal-binding</keyword>
<evidence type="ECO:0000313" key="8">
    <source>
        <dbReference type="EMBL" id="CAE0837044.1"/>
    </source>
</evidence>
<keyword evidence="5" id="KW-0472">Membrane</keyword>
<evidence type="ECO:0000256" key="3">
    <source>
        <dbReference type="ARBA" id="ARBA00022833"/>
    </source>
</evidence>
<sequence>MLFPLVVSLVVNLGTAVVFQTPKTNTHIKCHEWHNGSHSLMTGVLFGRTLPSTFQFIYDKHDSRPRDPFDVKWEVPFGESIIGVAACAPNGFIEYLRFVTHPSLRLSPWIPSPPRMMEWTACELYLVAPPYRLTSVGGCTESARLRGYGGRIAWLSFMFTARKLSFQVLACKAELCESLTGHSSLPLVKGLTPYLQNEKCKVQRDADSTVRYSGHCVNGVAVQFDNRSVLGFQLQVPNAEAQRWLGRRERGHLLNFTAPSPDHVLQGVDACRTGNTLCGLNFDFAHGCPRPSDSAIQCCHGACQSVLYPAAGFDGALVPGRWKFSGCAEVHCPDGYSTCMGDCVDTDFHESHCGECGHQCIFPFLQCYRGRCVDATNFHPWVRTAGHATGLVLLLVAVVPCCCIGPLVVVIGCYVQQRSRAERARLLQQRQPLEPFDPPAAAEDLELCCICTENVSNMTLSCGHLYCQPCLQDWARSHREYSCPQCREPIINQEVYAII</sequence>
<feature type="chain" id="PRO_5030856831" description="RING-type domain-containing protein" evidence="6">
    <location>
        <begin position="17"/>
        <end position="499"/>
    </location>
</feature>
<evidence type="ECO:0000256" key="5">
    <source>
        <dbReference type="SAM" id="Phobius"/>
    </source>
</evidence>
<evidence type="ECO:0000256" key="2">
    <source>
        <dbReference type="ARBA" id="ARBA00022771"/>
    </source>
</evidence>
<feature type="transmembrane region" description="Helical" evidence="5">
    <location>
        <begin position="391"/>
        <end position="415"/>
    </location>
</feature>
<keyword evidence="5" id="KW-1133">Transmembrane helix</keyword>
<dbReference type="SMART" id="SM00184">
    <property type="entry name" value="RING"/>
    <property type="match status" value="1"/>
</dbReference>
<evidence type="ECO:0000256" key="6">
    <source>
        <dbReference type="SAM" id="SignalP"/>
    </source>
</evidence>
<evidence type="ECO:0000259" key="7">
    <source>
        <dbReference type="PROSITE" id="PS50089"/>
    </source>
</evidence>
<feature type="domain" description="RING-type" evidence="7">
    <location>
        <begin position="448"/>
        <end position="487"/>
    </location>
</feature>
<evidence type="ECO:0000256" key="4">
    <source>
        <dbReference type="PROSITE-ProRule" id="PRU00175"/>
    </source>
</evidence>